<dbReference type="EMBL" id="WBSO01000024">
    <property type="protein sequence ID" value="KAB8292593.1"/>
    <property type="molecule type" value="Genomic_DNA"/>
</dbReference>
<gene>
    <name evidence="1" type="ORF">DSM100238_1804</name>
</gene>
<reference evidence="1 2" key="1">
    <citation type="submission" date="2019-09" db="EMBL/GenBank/DDBJ databases">
        <title>Characterization of the phylogenetic diversity of two novel species belonging to the genus Bifidobacterium: Bifidobacterium cebidarum sp. nov. and Bifidobacterium leontopitheci sp. nov.</title>
        <authorList>
            <person name="Lugli G.A."/>
            <person name="Duranti S."/>
            <person name="Milani C."/>
            <person name="Turroni F."/>
            <person name="Ventura M."/>
        </authorList>
    </citation>
    <scope>NUCLEOTIDE SEQUENCE [LARGE SCALE GENOMIC DNA]</scope>
    <source>
        <strain evidence="1 2">DSM 100238</strain>
    </source>
</reference>
<accession>A0A6A2VG52</accession>
<proteinExistence type="predicted"/>
<comment type="caution">
    <text evidence="1">The sequence shown here is derived from an EMBL/GenBank/DDBJ whole genome shotgun (WGS) entry which is preliminary data.</text>
</comment>
<dbReference type="Proteomes" id="UP000440041">
    <property type="component" value="Unassembled WGS sequence"/>
</dbReference>
<organism evidence="1 2">
    <name type="scientific">Bifidobacterium apri</name>
    <dbReference type="NCBI Taxonomy" id="1769423"/>
    <lineage>
        <taxon>Bacteria</taxon>
        <taxon>Bacillati</taxon>
        <taxon>Actinomycetota</taxon>
        <taxon>Actinomycetes</taxon>
        <taxon>Bifidobacteriales</taxon>
        <taxon>Bifidobacteriaceae</taxon>
        <taxon>Bifidobacterium</taxon>
    </lineage>
</organism>
<evidence type="ECO:0000313" key="2">
    <source>
        <dbReference type="Proteomes" id="UP000440041"/>
    </source>
</evidence>
<evidence type="ECO:0000313" key="1">
    <source>
        <dbReference type="EMBL" id="KAB8292593.1"/>
    </source>
</evidence>
<dbReference type="RefSeq" id="WP_152356316.1">
    <property type="nucleotide sequence ID" value="NZ_JBHLXF010000001.1"/>
</dbReference>
<protein>
    <submittedName>
        <fullName evidence="1">Uncharacterized protein</fullName>
    </submittedName>
</protein>
<name>A0A6A2VG52_9BIFI</name>
<sequence length="170" mass="18703">MTAPKEIRNLITDPRFTGGQWTANGAFVTPLTEQYALNVTNSNSDDAFARLILPDVTAYRGVNMTFACSLSWVPSNATECGNGLMFVLGNTILGNMSDGGTASTGRKVLQFTIPQDTTSLEVRLYGPAVDNSTFQWWRPMLTRTEDYQLMLHGTGLPAPMDYFDYGTNPE</sequence>
<dbReference type="AlphaFoldDB" id="A0A6A2VG52"/>
<keyword evidence="2" id="KW-1185">Reference proteome</keyword>